<sequence length="141" mass="15669">MAQQSKNSGLLQTILSFPGMNVQALAENPIEFTAQWQRDNFTALKEVGEEVRKSCKLVSNSSLSLQLNLPYEWCGPQAVLLMRISVQPELAFAPLDNKNLFLHYRIPLDLVSVNTPIKGVAGVPHIGAAEVYELKPEHLNE</sequence>
<comment type="caution">
    <text evidence="1">The sequence shown here is derived from an EMBL/GenBank/DDBJ whole genome shotgun (WGS) entry which is preliminary data.</text>
</comment>
<dbReference type="EMBL" id="VFIP01000094">
    <property type="protein sequence ID" value="TWR77814.1"/>
    <property type="molecule type" value="Genomic_DNA"/>
</dbReference>
<evidence type="ECO:0000313" key="1">
    <source>
        <dbReference type="EMBL" id="TWR77814.1"/>
    </source>
</evidence>
<name>A0A5C5PQ85_9PSED</name>
<evidence type="ECO:0000313" key="2">
    <source>
        <dbReference type="Proteomes" id="UP000317901"/>
    </source>
</evidence>
<dbReference type="AlphaFoldDB" id="A0A5C5PQ85"/>
<dbReference type="RefSeq" id="WP_146427794.1">
    <property type="nucleotide sequence ID" value="NZ_VFIP01000094.1"/>
</dbReference>
<organism evidence="1 2">
    <name type="scientific">Pseudomonas saxonica</name>
    <dbReference type="NCBI Taxonomy" id="2600598"/>
    <lineage>
        <taxon>Bacteria</taxon>
        <taxon>Pseudomonadati</taxon>
        <taxon>Pseudomonadota</taxon>
        <taxon>Gammaproteobacteria</taxon>
        <taxon>Pseudomonadales</taxon>
        <taxon>Pseudomonadaceae</taxon>
        <taxon>Pseudomonas</taxon>
    </lineage>
</organism>
<dbReference type="Proteomes" id="UP000317901">
    <property type="component" value="Unassembled WGS sequence"/>
</dbReference>
<protein>
    <submittedName>
        <fullName evidence="1">Uncharacterized protein</fullName>
    </submittedName>
</protein>
<dbReference type="OrthoDB" id="6905871at2"/>
<proteinExistence type="predicted"/>
<reference evidence="1 2" key="1">
    <citation type="submission" date="2019-06" db="EMBL/GenBank/DDBJ databases">
        <title>Pseudomonas bimorpha sp. nov. isolated from bovine raw milk and skim milk concentrate.</title>
        <authorList>
            <person name="Hofmann K."/>
            <person name="Huptas C."/>
            <person name="Doll E."/>
            <person name="Scherer S."/>
            <person name="Wenning M."/>
        </authorList>
    </citation>
    <scope>NUCLEOTIDE SEQUENCE [LARGE SCALE GENOMIC DNA]</scope>
    <source>
        <strain evidence="1 2">DSM 108990</strain>
    </source>
</reference>
<accession>A0A5C5PQ85</accession>
<gene>
    <name evidence="1" type="ORF">FJD37_23640</name>
</gene>